<dbReference type="InParanoid" id="F8AAQ2"/>
<gene>
    <name evidence="1" type="ordered locus">Thein_0444</name>
</gene>
<evidence type="ECO:0000313" key="1">
    <source>
        <dbReference type="EMBL" id="AEH44326.1"/>
    </source>
</evidence>
<organism evidence="1 2">
    <name type="scientific">Thermodesulfatator indicus (strain DSM 15286 / JCM 11887 / CIR29812)</name>
    <dbReference type="NCBI Taxonomy" id="667014"/>
    <lineage>
        <taxon>Bacteria</taxon>
        <taxon>Pseudomonadati</taxon>
        <taxon>Thermodesulfobacteriota</taxon>
        <taxon>Thermodesulfobacteria</taxon>
        <taxon>Thermodesulfobacteriales</taxon>
        <taxon>Thermodesulfatatoraceae</taxon>
        <taxon>Thermodesulfatator</taxon>
    </lineage>
</organism>
<dbReference type="AlphaFoldDB" id="F8AAQ2"/>
<proteinExistence type="predicted"/>
<dbReference type="HOGENOM" id="CLU_2426003_0_0_0"/>
<protein>
    <submittedName>
        <fullName evidence="1">Uncharacterized protein</fullName>
    </submittedName>
</protein>
<sequence length="91" mass="10619">MEFYFVEKDQVLELNIDGEQVTYVFLKNEPGKITSDRLYFAPSDEIKRVIDRFREAGYKDFSVKVFTDKSQIFGISSKDRNIAFFEGGKLC</sequence>
<keyword evidence="2" id="KW-1185">Reference proteome</keyword>
<dbReference type="KEGG" id="tid:Thein_0444"/>
<evidence type="ECO:0000313" key="2">
    <source>
        <dbReference type="Proteomes" id="UP000006793"/>
    </source>
</evidence>
<dbReference type="EMBL" id="CP002683">
    <property type="protein sequence ID" value="AEH44326.1"/>
    <property type="molecule type" value="Genomic_DNA"/>
</dbReference>
<accession>F8AAQ2</accession>
<dbReference type="PaxDb" id="667014-Thein_0444"/>
<dbReference type="RefSeq" id="WP_013907071.1">
    <property type="nucleotide sequence ID" value="NC_015681.1"/>
</dbReference>
<dbReference type="STRING" id="667014.Thein_0444"/>
<reference evidence="2" key="1">
    <citation type="submission" date="2011-04" db="EMBL/GenBank/DDBJ databases">
        <title>The complete genome of Thermodesulfatator indicus DSM 15286.</title>
        <authorList>
            <person name="Lucas S."/>
            <person name="Copeland A."/>
            <person name="Lapidus A."/>
            <person name="Bruce D."/>
            <person name="Goodwin L."/>
            <person name="Pitluck S."/>
            <person name="Peters L."/>
            <person name="Kyrpides N."/>
            <person name="Mavromatis K."/>
            <person name="Pagani I."/>
            <person name="Ivanova N."/>
            <person name="Saunders L."/>
            <person name="Detter J.C."/>
            <person name="Tapia R."/>
            <person name="Han C."/>
            <person name="Land M."/>
            <person name="Hauser L."/>
            <person name="Markowitz V."/>
            <person name="Cheng J.-F."/>
            <person name="Hugenholtz P."/>
            <person name="Woyke T."/>
            <person name="Wu D."/>
            <person name="Spring S."/>
            <person name="Schroeder M."/>
            <person name="Brambilla E."/>
            <person name="Klenk H.-P."/>
            <person name="Eisen J.A."/>
        </authorList>
    </citation>
    <scope>NUCLEOTIDE SEQUENCE [LARGE SCALE GENOMIC DNA]</scope>
    <source>
        <strain evidence="2">DSM 15286 / JCM 11887 / CIR29812</strain>
    </source>
</reference>
<reference evidence="1 2" key="2">
    <citation type="journal article" date="2012" name="Stand. Genomic Sci.">
        <title>Complete genome sequence of the thermophilic sulfate-reducing ocean bacterium Thermodesulfatator indicus type strain (CIR29812(T)).</title>
        <authorList>
            <person name="Anderson I."/>
            <person name="Saunders E."/>
            <person name="Lapidus A."/>
            <person name="Nolan M."/>
            <person name="Lucas S."/>
            <person name="Tice H."/>
            <person name="Del Rio T.G."/>
            <person name="Cheng J.F."/>
            <person name="Han C."/>
            <person name="Tapia R."/>
            <person name="Goodwin L.A."/>
            <person name="Pitluck S."/>
            <person name="Liolios K."/>
            <person name="Mavromatis K."/>
            <person name="Pagani I."/>
            <person name="Ivanova N."/>
            <person name="Mikhailova N."/>
            <person name="Pati A."/>
            <person name="Chen A."/>
            <person name="Palaniappan K."/>
            <person name="Land M."/>
            <person name="Hauser L."/>
            <person name="Jeffries C.D."/>
            <person name="Chang Y.J."/>
            <person name="Brambilla E.M."/>
            <person name="Rohde M."/>
            <person name="Spring S."/>
            <person name="Goker M."/>
            <person name="Detter J.C."/>
            <person name="Woyke T."/>
            <person name="Bristow J."/>
            <person name="Eisen J.A."/>
            <person name="Markowitz V."/>
            <person name="Hugenholtz P."/>
            <person name="Kyrpides N.C."/>
            <person name="Klenk H.P."/>
        </authorList>
    </citation>
    <scope>NUCLEOTIDE SEQUENCE [LARGE SCALE GENOMIC DNA]</scope>
    <source>
        <strain evidence="2">DSM 15286 / JCM 11887 / CIR29812</strain>
    </source>
</reference>
<dbReference type="Proteomes" id="UP000006793">
    <property type="component" value="Chromosome"/>
</dbReference>
<name>F8AAQ2_THEID</name>